<evidence type="ECO:0000259" key="3">
    <source>
        <dbReference type="PROSITE" id="PS50977"/>
    </source>
</evidence>
<name>A0A7K1FLY4_9ACTN</name>
<sequence length="241" mass="25756">MCVSSRSGVACIELNGGYPASIPRSVVRVSLPLVPIGGPRPRRADAVRNRDHLLAVAREVLVESGPAGITMDGLAERAGLGKGTVFRAFTTRAGIFRALLEADEIAFQTEVIRGDPPLGPGTDPVQRLIAYGRARSTFLMDHRELMRSTLEPSNPVPPSGVEFSHTHIRLLLGQADLGIDDLDNLAVQLALALDGPLLLASYSPPPPGTRRVGSLEDSWQTLIERLCRPETVQTVAGSTEG</sequence>
<evidence type="ECO:0000313" key="4">
    <source>
        <dbReference type="EMBL" id="MTD15070.1"/>
    </source>
</evidence>
<dbReference type="PROSITE" id="PS50977">
    <property type="entry name" value="HTH_TETR_2"/>
    <property type="match status" value="1"/>
</dbReference>
<dbReference type="PANTHER" id="PTHR30055:SF209">
    <property type="entry name" value="POSSIBLE TRANSCRIPTIONAL REGULATORY PROTEIN (PROBABLY TETR-FAMILY)"/>
    <property type="match status" value="1"/>
</dbReference>
<dbReference type="InterPro" id="IPR009057">
    <property type="entry name" value="Homeodomain-like_sf"/>
</dbReference>
<feature type="DNA-binding region" description="H-T-H motif" evidence="2">
    <location>
        <begin position="70"/>
        <end position="89"/>
    </location>
</feature>
<dbReference type="Proteomes" id="UP000460221">
    <property type="component" value="Unassembled WGS sequence"/>
</dbReference>
<proteinExistence type="predicted"/>
<reference evidence="4 5" key="1">
    <citation type="submission" date="2019-11" db="EMBL/GenBank/DDBJ databases">
        <authorList>
            <person name="Jiang L.-Q."/>
        </authorList>
    </citation>
    <scope>NUCLEOTIDE SEQUENCE [LARGE SCALE GENOMIC DNA]</scope>
    <source>
        <strain evidence="4 5">YIM 132087</strain>
    </source>
</reference>
<evidence type="ECO:0000256" key="2">
    <source>
        <dbReference type="PROSITE-ProRule" id="PRU00335"/>
    </source>
</evidence>
<accession>A0A7K1FLY4</accession>
<comment type="caution">
    <text evidence="4">The sequence shown here is derived from an EMBL/GenBank/DDBJ whole genome shotgun (WGS) entry which is preliminary data.</text>
</comment>
<protein>
    <submittedName>
        <fullName evidence="4">TetR family transcriptional regulator</fullName>
    </submittedName>
</protein>
<dbReference type="InterPro" id="IPR050109">
    <property type="entry name" value="HTH-type_TetR-like_transc_reg"/>
</dbReference>
<dbReference type="PANTHER" id="PTHR30055">
    <property type="entry name" value="HTH-TYPE TRANSCRIPTIONAL REGULATOR RUTR"/>
    <property type="match status" value="1"/>
</dbReference>
<keyword evidence="1 2" id="KW-0238">DNA-binding</keyword>
<dbReference type="Gene3D" id="1.10.357.10">
    <property type="entry name" value="Tetracycline Repressor, domain 2"/>
    <property type="match status" value="1"/>
</dbReference>
<dbReference type="EMBL" id="WLYK01000005">
    <property type="protein sequence ID" value="MTD15070.1"/>
    <property type="molecule type" value="Genomic_DNA"/>
</dbReference>
<evidence type="ECO:0000256" key="1">
    <source>
        <dbReference type="ARBA" id="ARBA00023125"/>
    </source>
</evidence>
<organism evidence="4 5">
    <name type="scientific">Nakamurella alba</name>
    <dbReference type="NCBI Taxonomy" id="2665158"/>
    <lineage>
        <taxon>Bacteria</taxon>
        <taxon>Bacillati</taxon>
        <taxon>Actinomycetota</taxon>
        <taxon>Actinomycetes</taxon>
        <taxon>Nakamurellales</taxon>
        <taxon>Nakamurellaceae</taxon>
        <taxon>Nakamurella</taxon>
    </lineage>
</organism>
<dbReference type="InterPro" id="IPR001647">
    <property type="entry name" value="HTH_TetR"/>
</dbReference>
<dbReference type="Pfam" id="PF00440">
    <property type="entry name" value="TetR_N"/>
    <property type="match status" value="1"/>
</dbReference>
<evidence type="ECO:0000313" key="5">
    <source>
        <dbReference type="Proteomes" id="UP000460221"/>
    </source>
</evidence>
<dbReference type="SUPFAM" id="SSF46689">
    <property type="entry name" value="Homeodomain-like"/>
    <property type="match status" value="1"/>
</dbReference>
<gene>
    <name evidence="4" type="ORF">GIS00_14095</name>
</gene>
<dbReference type="GO" id="GO:0003700">
    <property type="term" value="F:DNA-binding transcription factor activity"/>
    <property type="evidence" value="ECO:0007669"/>
    <property type="project" value="TreeGrafter"/>
</dbReference>
<dbReference type="AlphaFoldDB" id="A0A7K1FLY4"/>
<dbReference type="GO" id="GO:0000976">
    <property type="term" value="F:transcription cis-regulatory region binding"/>
    <property type="evidence" value="ECO:0007669"/>
    <property type="project" value="TreeGrafter"/>
</dbReference>
<keyword evidence="5" id="KW-1185">Reference proteome</keyword>
<feature type="domain" description="HTH tetR-type" evidence="3">
    <location>
        <begin position="47"/>
        <end position="107"/>
    </location>
</feature>